<dbReference type="PANTHER" id="PTHR46470">
    <property type="entry name" value="N-ACYLNEURAMINATE-9-PHOSPHATASE"/>
    <property type="match status" value="1"/>
</dbReference>
<dbReference type="Pfam" id="PF13419">
    <property type="entry name" value="HAD_2"/>
    <property type="match status" value="1"/>
</dbReference>
<name>A0A0G1KN13_9BACT</name>
<accession>A0A0G1KN13</accession>
<dbReference type="InterPro" id="IPR036412">
    <property type="entry name" value="HAD-like_sf"/>
</dbReference>
<evidence type="ECO:0000256" key="1">
    <source>
        <dbReference type="ARBA" id="ARBA00022723"/>
    </source>
</evidence>
<evidence type="ECO:0000313" key="5">
    <source>
        <dbReference type="Proteomes" id="UP000034797"/>
    </source>
</evidence>
<keyword evidence="3" id="KW-0460">Magnesium</keyword>
<dbReference type="EMBL" id="LCJW01000046">
    <property type="protein sequence ID" value="KKT84880.1"/>
    <property type="molecule type" value="Genomic_DNA"/>
</dbReference>
<keyword evidence="2" id="KW-0378">Hydrolase</keyword>
<gene>
    <name evidence="4" type="ORF">UW84_C0046G0004</name>
</gene>
<dbReference type="GO" id="GO:0016791">
    <property type="term" value="F:phosphatase activity"/>
    <property type="evidence" value="ECO:0007669"/>
    <property type="project" value="TreeGrafter"/>
</dbReference>
<keyword evidence="1" id="KW-0479">Metal-binding</keyword>
<organism evidence="4 5">
    <name type="scientific">Candidatus Collierbacteria bacterium GW2011_GWA2_44_99</name>
    <dbReference type="NCBI Taxonomy" id="1618380"/>
    <lineage>
        <taxon>Bacteria</taxon>
        <taxon>Candidatus Collieribacteriota</taxon>
    </lineage>
</organism>
<dbReference type="AlphaFoldDB" id="A0A0G1KN13"/>
<dbReference type="InterPro" id="IPR023214">
    <property type="entry name" value="HAD_sf"/>
</dbReference>
<dbReference type="InterPro" id="IPR041492">
    <property type="entry name" value="HAD_2"/>
</dbReference>
<reference evidence="4 5" key="1">
    <citation type="journal article" date="2015" name="Nature">
        <title>rRNA introns, odd ribosomes, and small enigmatic genomes across a large radiation of phyla.</title>
        <authorList>
            <person name="Brown C.T."/>
            <person name="Hug L.A."/>
            <person name="Thomas B.C."/>
            <person name="Sharon I."/>
            <person name="Castelle C.J."/>
            <person name="Singh A."/>
            <person name="Wilkins M.J."/>
            <person name="Williams K.H."/>
            <person name="Banfield J.F."/>
        </authorList>
    </citation>
    <scope>NUCLEOTIDE SEQUENCE [LARGE SCALE GENOMIC DNA]</scope>
</reference>
<dbReference type="Gene3D" id="3.40.50.1000">
    <property type="entry name" value="HAD superfamily/HAD-like"/>
    <property type="match status" value="1"/>
</dbReference>
<evidence type="ECO:0000313" key="4">
    <source>
        <dbReference type="EMBL" id="KKT84880.1"/>
    </source>
</evidence>
<protein>
    <submittedName>
        <fullName evidence="4">Uncharacterized protein</fullName>
    </submittedName>
</protein>
<evidence type="ECO:0000256" key="3">
    <source>
        <dbReference type="ARBA" id="ARBA00022842"/>
    </source>
</evidence>
<comment type="caution">
    <text evidence="4">The sequence shown here is derived from an EMBL/GenBank/DDBJ whole genome shotgun (WGS) entry which is preliminary data.</text>
</comment>
<dbReference type="Proteomes" id="UP000034797">
    <property type="component" value="Unassembled WGS sequence"/>
</dbReference>
<dbReference type="InterPro" id="IPR051400">
    <property type="entry name" value="HAD-like_hydrolase"/>
</dbReference>
<dbReference type="SUPFAM" id="SSF56784">
    <property type="entry name" value="HAD-like"/>
    <property type="match status" value="1"/>
</dbReference>
<dbReference type="GO" id="GO:0046872">
    <property type="term" value="F:metal ion binding"/>
    <property type="evidence" value="ECO:0007669"/>
    <property type="project" value="UniProtKB-KW"/>
</dbReference>
<sequence length="143" mass="16631">MKIIFDYNRTIFDPENNGLYPGVFELLKKLADKHELFLISRNEPNRKDRLEKLGIKHYFKKIMFVDEKNTGIFKDLIGDSKNVLVVGDSLRDEIKTGNKLGLLTVRLKKGRFANEIPASPEEKPMFNISETTELEKIILNYEK</sequence>
<evidence type="ECO:0000256" key="2">
    <source>
        <dbReference type="ARBA" id="ARBA00022801"/>
    </source>
</evidence>
<proteinExistence type="predicted"/>
<dbReference type="PANTHER" id="PTHR46470:SF2">
    <property type="entry name" value="GLYCERALDEHYDE 3-PHOSPHATE PHOSPHATASE"/>
    <property type="match status" value="1"/>
</dbReference>